<evidence type="ECO:0000313" key="2">
    <source>
        <dbReference type="Proteomes" id="UP000692954"/>
    </source>
</evidence>
<keyword evidence="2" id="KW-1185">Reference proteome</keyword>
<dbReference type="EMBL" id="CAJJDN010000059">
    <property type="protein sequence ID" value="CAD8092839.1"/>
    <property type="molecule type" value="Genomic_DNA"/>
</dbReference>
<dbReference type="Proteomes" id="UP000692954">
    <property type="component" value="Unassembled WGS sequence"/>
</dbReference>
<organism evidence="1 2">
    <name type="scientific">Paramecium sonneborni</name>
    <dbReference type="NCBI Taxonomy" id="65129"/>
    <lineage>
        <taxon>Eukaryota</taxon>
        <taxon>Sar</taxon>
        <taxon>Alveolata</taxon>
        <taxon>Ciliophora</taxon>
        <taxon>Intramacronucleata</taxon>
        <taxon>Oligohymenophorea</taxon>
        <taxon>Peniculida</taxon>
        <taxon>Parameciidae</taxon>
        <taxon>Paramecium</taxon>
    </lineage>
</organism>
<comment type="caution">
    <text evidence="1">The sequence shown here is derived from an EMBL/GenBank/DDBJ whole genome shotgun (WGS) entry which is preliminary data.</text>
</comment>
<proteinExistence type="predicted"/>
<name>A0A8S1NN86_9CILI</name>
<accession>A0A8S1NN86</accession>
<dbReference type="AlphaFoldDB" id="A0A8S1NN86"/>
<evidence type="ECO:0000313" key="1">
    <source>
        <dbReference type="EMBL" id="CAD8092839.1"/>
    </source>
</evidence>
<gene>
    <name evidence="1" type="ORF">PSON_ATCC_30995.1.T0590276</name>
</gene>
<reference evidence="1" key="1">
    <citation type="submission" date="2021-01" db="EMBL/GenBank/DDBJ databases">
        <authorList>
            <consortium name="Genoscope - CEA"/>
            <person name="William W."/>
        </authorList>
    </citation>
    <scope>NUCLEOTIDE SEQUENCE</scope>
</reference>
<protein>
    <submittedName>
        <fullName evidence="1">Uncharacterized protein</fullName>
    </submittedName>
</protein>
<sequence>MDFVRDLQIISEELMAKDYQFVSKRVNQIWQKNQKV</sequence>